<keyword evidence="1" id="KW-0812">Transmembrane</keyword>
<dbReference type="AlphaFoldDB" id="A0A9Q3YG17"/>
<sequence>MFNYQDLDELFDPDLSINTARIHKTKAQKTLKIYSTLLAALLTLAGSYSITTIILPEFTKFSFITATPIILSGIYLLDKVFYWHKVQCLFGKALRNQTPNS</sequence>
<reference evidence="2" key="1">
    <citation type="submission" date="2020-09" db="EMBL/GenBank/DDBJ databases">
        <title>Genome sequence of Vibrio parahaemolyticus isolates.</title>
        <authorList>
            <person name="Hammerl J.A."/>
            <person name="Strauch E."/>
        </authorList>
    </citation>
    <scope>NUCLEOTIDE SEQUENCE</scope>
    <source>
        <strain evidence="2">17-VB00146</strain>
    </source>
</reference>
<dbReference type="RefSeq" id="WP_228085505.1">
    <property type="nucleotide sequence ID" value="NZ_JACVHL010000002.1"/>
</dbReference>
<feature type="transmembrane region" description="Helical" evidence="1">
    <location>
        <begin position="61"/>
        <end position="77"/>
    </location>
</feature>
<evidence type="ECO:0000313" key="2">
    <source>
        <dbReference type="EMBL" id="MCC3803831.1"/>
    </source>
</evidence>
<gene>
    <name evidence="2" type="ORF">IB292_02155</name>
</gene>
<evidence type="ECO:0000313" key="3">
    <source>
        <dbReference type="Proteomes" id="UP000726777"/>
    </source>
</evidence>
<dbReference type="EMBL" id="JACVHL010000002">
    <property type="protein sequence ID" value="MCC3803831.1"/>
    <property type="molecule type" value="Genomic_DNA"/>
</dbReference>
<keyword evidence="1" id="KW-1133">Transmembrane helix</keyword>
<name>A0A9Q3YG17_VIBPH</name>
<proteinExistence type="predicted"/>
<organism evidence="2 3">
    <name type="scientific">Vibrio parahaemolyticus</name>
    <dbReference type="NCBI Taxonomy" id="670"/>
    <lineage>
        <taxon>Bacteria</taxon>
        <taxon>Pseudomonadati</taxon>
        <taxon>Pseudomonadota</taxon>
        <taxon>Gammaproteobacteria</taxon>
        <taxon>Vibrionales</taxon>
        <taxon>Vibrionaceae</taxon>
        <taxon>Vibrio</taxon>
    </lineage>
</organism>
<dbReference type="Proteomes" id="UP000726777">
    <property type="component" value="Unassembled WGS sequence"/>
</dbReference>
<comment type="caution">
    <text evidence="2">The sequence shown here is derived from an EMBL/GenBank/DDBJ whole genome shotgun (WGS) entry which is preliminary data.</text>
</comment>
<feature type="transmembrane region" description="Helical" evidence="1">
    <location>
        <begin position="33"/>
        <end position="55"/>
    </location>
</feature>
<keyword evidence="1" id="KW-0472">Membrane</keyword>
<evidence type="ECO:0000256" key="1">
    <source>
        <dbReference type="SAM" id="Phobius"/>
    </source>
</evidence>
<accession>A0A9Q3YG17</accession>
<protein>
    <submittedName>
        <fullName evidence="2">Uncharacterized protein</fullName>
    </submittedName>
</protein>